<dbReference type="GO" id="GO:0030686">
    <property type="term" value="C:90S preribosome"/>
    <property type="evidence" value="ECO:0007669"/>
    <property type="project" value="TreeGrafter"/>
</dbReference>
<feature type="compositionally biased region" description="Basic and acidic residues" evidence="10">
    <location>
        <begin position="1"/>
        <end position="11"/>
    </location>
</feature>
<evidence type="ECO:0000313" key="11">
    <source>
        <dbReference type="EMBL" id="EJT97780.1"/>
    </source>
</evidence>
<feature type="region of interest" description="Disordered" evidence="10">
    <location>
        <begin position="310"/>
        <end position="351"/>
    </location>
</feature>
<feature type="region of interest" description="Disordered" evidence="10">
    <location>
        <begin position="161"/>
        <end position="250"/>
    </location>
</feature>
<evidence type="ECO:0000256" key="8">
    <source>
        <dbReference type="ARBA" id="ARBA00025053"/>
    </source>
</evidence>
<feature type="compositionally biased region" description="Basic and acidic residues" evidence="10">
    <location>
        <begin position="399"/>
        <end position="411"/>
    </location>
</feature>
<proteinExistence type="inferred from homology"/>
<dbReference type="OMA" id="HMKSKQR"/>
<dbReference type="EMBL" id="JH795875">
    <property type="protein sequence ID" value="EJT97780.1"/>
    <property type="molecule type" value="Genomic_DNA"/>
</dbReference>
<keyword evidence="12" id="KW-1185">Reference proteome</keyword>
<evidence type="ECO:0000256" key="9">
    <source>
        <dbReference type="RuleBase" id="RU368027"/>
    </source>
</evidence>
<comment type="similarity">
    <text evidence="2 9">Belongs to the RRP36 family.</text>
</comment>
<keyword evidence="5" id="KW-0175">Coiled coil</keyword>
<dbReference type="RefSeq" id="XP_040624678.1">
    <property type="nucleotide sequence ID" value="XM_040769205.1"/>
</dbReference>
<evidence type="ECO:0000256" key="7">
    <source>
        <dbReference type="ARBA" id="ARBA00023274"/>
    </source>
</evidence>
<evidence type="ECO:0000256" key="10">
    <source>
        <dbReference type="SAM" id="MobiDB-lite"/>
    </source>
</evidence>
<sequence length="449" mass="49538">MPRRPRPENRRPPKSVLENAAALKRNAKGQAAKAPSAPVVQQSLKRKRDDEEKEEEESDGGFFEDASDEKPRGMLRGNAVDEGDDDDDESDDDDEDIGFDGIDEDDLSEDDEEDAGLAMYEDDDMRDVGSADSADEGDDAGQLKKLRSNLSSLPLGLLAKAQNSLHQAESGSDAEDHSDDDSDSAPSEHGPGGKPVVKTGEKKVRKEIQHRSTKHAPTEATSKRPVPRLRSSLPSLAPQPRDPRFTTLSGTLSLPHVRQNYAFLSDVQSQEVGQLREAVKLAKRRLPSTPEEKRDEAEAELARLAGALKRAESVRESNTRQAHEASVLRKLKKEEMTKRAQGKGEWHMKRSEKKKVLLEAKFERLKEEGGQRAVGKALRKREKREGEKEKKSRPFVRGEAGEGRSEGREEEVRLDILGEAGLVVLVEVDLGVQGEADLEELGGEGEAEV</sequence>
<feature type="region of interest" description="Disordered" evidence="10">
    <location>
        <begin position="1"/>
        <end position="145"/>
    </location>
</feature>
<dbReference type="GO" id="GO:0005730">
    <property type="term" value="C:nucleolus"/>
    <property type="evidence" value="ECO:0007669"/>
    <property type="project" value="UniProtKB-SubCell"/>
</dbReference>
<dbReference type="Proteomes" id="UP000030653">
    <property type="component" value="Unassembled WGS sequence"/>
</dbReference>
<feature type="compositionally biased region" description="Acidic residues" evidence="10">
    <location>
        <begin position="81"/>
        <end position="125"/>
    </location>
</feature>
<reference evidence="11 12" key="1">
    <citation type="journal article" date="2012" name="Science">
        <title>The Paleozoic origin of enzymatic lignin decomposition reconstructed from 31 fungal genomes.</title>
        <authorList>
            <person name="Floudas D."/>
            <person name="Binder M."/>
            <person name="Riley R."/>
            <person name="Barry K."/>
            <person name="Blanchette R.A."/>
            <person name="Henrissat B."/>
            <person name="Martinez A.T."/>
            <person name="Otillar R."/>
            <person name="Spatafora J.W."/>
            <person name="Yadav J.S."/>
            <person name="Aerts A."/>
            <person name="Benoit I."/>
            <person name="Boyd A."/>
            <person name="Carlson A."/>
            <person name="Copeland A."/>
            <person name="Coutinho P.M."/>
            <person name="de Vries R.P."/>
            <person name="Ferreira P."/>
            <person name="Findley K."/>
            <person name="Foster B."/>
            <person name="Gaskell J."/>
            <person name="Glotzer D."/>
            <person name="Gorecki P."/>
            <person name="Heitman J."/>
            <person name="Hesse C."/>
            <person name="Hori C."/>
            <person name="Igarashi K."/>
            <person name="Jurgens J.A."/>
            <person name="Kallen N."/>
            <person name="Kersten P."/>
            <person name="Kohler A."/>
            <person name="Kuees U."/>
            <person name="Kumar T.K.A."/>
            <person name="Kuo A."/>
            <person name="LaButti K."/>
            <person name="Larrondo L.F."/>
            <person name="Lindquist E."/>
            <person name="Ling A."/>
            <person name="Lombard V."/>
            <person name="Lucas S."/>
            <person name="Lundell T."/>
            <person name="Martin R."/>
            <person name="McLaughlin D.J."/>
            <person name="Morgenstern I."/>
            <person name="Morin E."/>
            <person name="Murat C."/>
            <person name="Nagy L.G."/>
            <person name="Nolan M."/>
            <person name="Ohm R.A."/>
            <person name="Patyshakuliyeva A."/>
            <person name="Rokas A."/>
            <person name="Ruiz-Duenas F.J."/>
            <person name="Sabat G."/>
            <person name="Salamov A."/>
            <person name="Samejima M."/>
            <person name="Schmutz J."/>
            <person name="Slot J.C."/>
            <person name="St John F."/>
            <person name="Stenlid J."/>
            <person name="Sun H."/>
            <person name="Sun S."/>
            <person name="Syed K."/>
            <person name="Tsang A."/>
            <person name="Wiebenga A."/>
            <person name="Young D."/>
            <person name="Pisabarro A."/>
            <person name="Eastwood D.C."/>
            <person name="Martin F."/>
            <person name="Cullen D."/>
            <person name="Grigoriev I.V."/>
            <person name="Hibbett D.S."/>
        </authorList>
    </citation>
    <scope>NUCLEOTIDE SEQUENCE [LARGE SCALE GENOMIC DNA]</scope>
    <source>
        <strain evidence="11 12">DJM-731 SS1</strain>
    </source>
</reference>
<dbReference type="OrthoDB" id="448446at2759"/>
<dbReference type="HOGENOM" id="CLU_048802_1_0_1"/>
<dbReference type="Pfam" id="PF06102">
    <property type="entry name" value="RRP36"/>
    <property type="match status" value="1"/>
</dbReference>
<comment type="function">
    <text evidence="8 9">Component of the 90S pre-ribosome involved in the maturation of rRNAs. Required for early cleavages of the pre-RNAs in the 40S ribosomal subunit maturation pathway.</text>
</comment>
<name>M5FNP9_DACPD</name>
<dbReference type="AlphaFoldDB" id="M5FNP9"/>
<gene>
    <name evidence="11" type="ORF">DACRYDRAFT_111296</name>
</gene>
<evidence type="ECO:0000256" key="6">
    <source>
        <dbReference type="ARBA" id="ARBA00023242"/>
    </source>
</evidence>
<evidence type="ECO:0000256" key="1">
    <source>
        <dbReference type="ARBA" id="ARBA00004604"/>
    </source>
</evidence>
<dbReference type="GO" id="GO:0000462">
    <property type="term" value="P:maturation of SSU-rRNA from tricistronic rRNA transcript (SSU-rRNA, 5.8S rRNA, LSU-rRNA)"/>
    <property type="evidence" value="ECO:0007669"/>
    <property type="project" value="TreeGrafter"/>
</dbReference>
<accession>M5FNP9</accession>
<feature type="compositionally biased region" description="Basic and acidic residues" evidence="10">
    <location>
        <begin position="199"/>
        <end position="210"/>
    </location>
</feature>
<organism evidence="11 12">
    <name type="scientific">Dacryopinax primogenitus (strain DJM 731)</name>
    <name type="common">Brown rot fungus</name>
    <dbReference type="NCBI Taxonomy" id="1858805"/>
    <lineage>
        <taxon>Eukaryota</taxon>
        <taxon>Fungi</taxon>
        <taxon>Dikarya</taxon>
        <taxon>Basidiomycota</taxon>
        <taxon>Agaricomycotina</taxon>
        <taxon>Dacrymycetes</taxon>
        <taxon>Dacrymycetales</taxon>
        <taxon>Dacrymycetaceae</taxon>
        <taxon>Dacryopinax</taxon>
    </lineage>
</organism>
<protein>
    <recommendedName>
        <fullName evidence="9">rRNA biogenesis protein RRP36</fullName>
    </recommendedName>
</protein>
<comment type="subcellular location">
    <subcellularLocation>
        <location evidence="1 9">Nucleus</location>
        <location evidence="1 9">Nucleolus</location>
    </subcellularLocation>
</comment>
<dbReference type="InterPro" id="IPR009292">
    <property type="entry name" value="RRP36"/>
</dbReference>
<keyword evidence="6 9" id="KW-0539">Nucleus</keyword>
<feature type="compositionally biased region" description="Acidic residues" evidence="10">
    <location>
        <begin position="172"/>
        <end position="183"/>
    </location>
</feature>
<evidence type="ECO:0000256" key="2">
    <source>
        <dbReference type="ARBA" id="ARBA00009418"/>
    </source>
</evidence>
<keyword evidence="3 9" id="KW-0690">Ribosome biogenesis</keyword>
<evidence type="ECO:0000313" key="12">
    <source>
        <dbReference type="Proteomes" id="UP000030653"/>
    </source>
</evidence>
<dbReference type="STRING" id="1858805.M5FNP9"/>
<feature type="compositionally biased region" description="Basic and acidic residues" evidence="10">
    <location>
        <begin position="383"/>
        <end position="392"/>
    </location>
</feature>
<dbReference type="GeneID" id="63684267"/>
<evidence type="ECO:0000256" key="4">
    <source>
        <dbReference type="ARBA" id="ARBA00022552"/>
    </source>
</evidence>
<evidence type="ECO:0000256" key="5">
    <source>
        <dbReference type="ARBA" id="ARBA00023054"/>
    </source>
</evidence>
<keyword evidence="7 9" id="KW-0687">Ribonucleoprotein</keyword>
<dbReference type="PANTHER" id="PTHR21738:SF0">
    <property type="entry name" value="RIBOSOMAL RNA PROCESSING PROTEIN 36 HOMOLOG"/>
    <property type="match status" value="1"/>
</dbReference>
<comment type="subunit">
    <text evidence="9">Associates with 90S and pre-40S pre-ribosomal particles.</text>
</comment>
<keyword evidence="4 9" id="KW-0698">rRNA processing</keyword>
<evidence type="ECO:0000256" key="3">
    <source>
        <dbReference type="ARBA" id="ARBA00022517"/>
    </source>
</evidence>
<dbReference type="PANTHER" id="PTHR21738">
    <property type="entry name" value="RIBOSOMAL RNA PROCESSING PROTEIN 36 HOMOLOG"/>
    <property type="match status" value="1"/>
</dbReference>
<feature type="region of interest" description="Disordered" evidence="10">
    <location>
        <begin position="368"/>
        <end position="411"/>
    </location>
</feature>